<proteinExistence type="predicted"/>
<name>A0AAQ3PFT3_VIGMU</name>
<sequence length="158" mass="17322">MSCSSMFTSASIPSPSIVSIKTTLFFTGHSLVVTHDGFPHPKSASYIGNLHQLAQHTKLPPSGTLVACFRHSVMNLESFFFPPNFFPHVSQNSLNPSLIFTTNSCSSASSPRLDTKRNQTRFPKLFPGRGGTVLLRRFTAVRNAVVLKVNPSDETARL</sequence>
<dbReference type="Proteomes" id="UP001374535">
    <property type="component" value="Chromosome 1"/>
</dbReference>
<dbReference type="AlphaFoldDB" id="A0AAQ3PFT3"/>
<keyword evidence="2" id="KW-1185">Reference proteome</keyword>
<accession>A0AAQ3PFT3</accession>
<reference evidence="1 2" key="1">
    <citation type="journal article" date="2023" name="Life. Sci Alliance">
        <title>Evolutionary insights into 3D genome organization and epigenetic landscape of Vigna mungo.</title>
        <authorList>
            <person name="Junaid A."/>
            <person name="Singh B."/>
            <person name="Bhatia S."/>
        </authorList>
    </citation>
    <scope>NUCLEOTIDE SEQUENCE [LARGE SCALE GENOMIC DNA]</scope>
    <source>
        <strain evidence="1">Urdbean</strain>
    </source>
</reference>
<evidence type="ECO:0000313" key="2">
    <source>
        <dbReference type="Proteomes" id="UP001374535"/>
    </source>
</evidence>
<organism evidence="1 2">
    <name type="scientific">Vigna mungo</name>
    <name type="common">Black gram</name>
    <name type="synonym">Phaseolus mungo</name>
    <dbReference type="NCBI Taxonomy" id="3915"/>
    <lineage>
        <taxon>Eukaryota</taxon>
        <taxon>Viridiplantae</taxon>
        <taxon>Streptophyta</taxon>
        <taxon>Embryophyta</taxon>
        <taxon>Tracheophyta</taxon>
        <taxon>Spermatophyta</taxon>
        <taxon>Magnoliopsida</taxon>
        <taxon>eudicotyledons</taxon>
        <taxon>Gunneridae</taxon>
        <taxon>Pentapetalae</taxon>
        <taxon>rosids</taxon>
        <taxon>fabids</taxon>
        <taxon>Fabales</taxon>
        <taxon>Fabaceae</taxon>
        <taxon>Papilionoideae</taxon>
        <taxon>50 kb inversion clade</taxon>
        <taxon>NPAAA clade</taxon>
        <taxon>indigoferoid/millettioid clade</taxon>
        <taxon>Phaseoleae</taxon>
        <taxon>Vigna</taxon>
    </lineage>
</organism>
<gene>
    <name evidence="1" type="ORF">V8G54_004553</name>
</gene>
<protein>
    <submittedName>
        <fullName evidence="1">Uncharacterized protein</fullName>
    </submittedName>
</protein>
<dbReference type="EMBL" id="CP144700">
    <property type="protein sequence ID" value="WVZ26009.1"/>
    <property type="molecule type" value="Genomic_DNA"/>
</dbReference>
<evidence type="ECO:0000313" key="1">
    <source>
        <dbReference type="EMBL" id="WVZ26009.1"/>
    </source>
</evidence>